<evidence type="ECO:0000313" key="20">
    <source>
        <dbReference type="EMBL" id="CDH46836.1"/>
    </source>
</evidence>
<proteinExistence type="inferred from homology"/>
<dbReference type="InterPro" id="IPR036690">
    <property type="entry name" value="Fdx_antiC-bd_sf"/>
</dbReference>
<keyword evidence="4 15" id="KW-0963">Cytoplasm</keyword>
<dbReference type="Pfam" id="PF01588">
    <property type="entry name" value="tRNA_bind"/>
    <property type="match status" value="1"/>
</dbReference>
<protein>
    <recommendedName>
        <fullName evidence="15">Phenylalanine--tRNA ligase beta subunit</fullName>
        <ecNumber evidence="15">6.1.1.20</ecNumber>
    </recommendedName>
    <alternativeName>
        <fullName evidence="15">Phenylalanyl-tRNA synthetase beta subunit</fullName>
        <shortName evidence="15">PheRS</shortName>
    </alternativeName>
</protein>
<evidence type="ECO:0000256" key="5">
    <source>
        <dbReference type="ARBA" id="ARBA00022555"/>
    </source>
</evidence>
<comment type="catalytic activity">
    <reaction evidence="14 15">
        <text>tRNA(Phe) + L-phenylalanine + ATP = L-phenylalanyl-tRNA(Phe) + AMP + diphosphate + H(+)</text>
        <dbReference type="Rhea" id="RHEA:19413"/>
        <dbReference type="Rhea" id="RHEA-COMP:9668"/>
        <dbReference type="Rhea" id="RHEA-COMP:9699"/>
        <dbReference type="ChEBI" id="CHEBI:15378"/>
        <dbReference type="ChEBI" id="CHEBI:30616"/>
        <dbReference type="ChEBI" id="CHEBI:33019"/>
        <dbReference type="ChEBI" id="CHEBI:58095"/>
        <dbReference type="ChEBI" id="CHEBI:78442"/>
        <dbReference type="ChEBI" id="CHEBI:78531"/>
        <dbReference type="ChEBI" id="CHEBI:456215"/>
        <dbReference type="EC" id="6.1.1.20"/>
    </reaction>
</comment>
<dbReference type="CDD" id="cd02796">
    <property type="entry name" value="tRNA_bind_bactPheRS"/>
    <property type="match status" value="1"/>
</dbReference>
<dbReference type="SUPFAM" id="SSF55681">
    <property type="entry name" value="Class II aaRS and biotin synthetases"/>
    <property type="match status" value="1"/>
</dbReference>
<evidence type="ECO:0000256" key="12">
    <source>
        <dbReference type="ARBA" id="ARBA00022917"/>
    </source>
</evidence>
<keyword evidence="6 15" id="KW-0436">Ligase</keyword>
<evidence type="ECO:0000256" key="3">
    <source>
        <dbReference type="ARBA" id="ARBA00011209"/>
    </source>
</evidence>
<dbReference type="InterPro" id="IPR033714">
    <property type="entry name" value="tRNA_bind_bactPheRS"/>
</dbReference>
<dbReference type="GO" id="GO:0006432">
    <property type="term" value="P:phenylalanyl-tRNA aminoacylation"/>
    <property type="evidence" value="ECO:0007669"/>
    <property type="project" value="UniProtKB-UniRule"/>
</dbReference>
<evidence type="ECO:0000256" key="2">
    <source>
        <dbReference type="ARBA" id="ARBA00008653"/>
    </source>
</evidence>
<dbReference type="FunFam" id="3.30.70.380:FF:000001">
    <property type="entry name" value="Phenylalanine--tRNA ligase beta subunit"/>
    <property type="match status" value="1"/>
</dbReference>
<dbReference type="GO" id="GO:0000049">
    <property type="term" value="F:tRNA binding"/>
    <property type="evidence" value="ECO:0007669"/>
    <property type="project" value="UniProtKB-UniRule"/>
</dbReference>
<dbReference type="GO" id="GO:0009328">
    <property type="term" value="C:phenylalanine-tRNA ligase complex"/>
    <property type="evidence" value="ECO:0007669"/>
    <property type="project" value="TreeGrafter"/>
</dbReference>
<dbReference type="InterPro" id="IPR045060">
    <property type="entry name" value="Phe-tRNA-ligase_IIc_bsu"/>
</dbReference>
<keyword evidence="10 15" id="KW-0460">Magnesium</keyword>
<dbReference type="RefSeq" id="WP_034435543.1">
    <property type="nucleotide sequence ID" value="NZ_CBTK010000278.1"/>
</dbReference>
<dbReference type="FunFam" id="2.40.50.140:FF:000045">
    <property type="entry name" value="Phenylalanine--tRNA ligase beta subunit"/>
    <property type="match status" value="1"/>
</dbReference>
<reference evidence="20 21" key="1">
    <citation type="journal article" date="2014" name="ISME J.">
        <title>Candidatus Competibacter-lineage genomes retrieved from metagenomes reveal functional metabolic diversity.</title>
        <authorList>
            <person name="McIlroy S.J."/>
            <person name="Albertsen M."/>
            <person name="Andresen E.K."/>
            <person name="Saunders A.M."/>
            <person name="Kristiansen R."/>
            <person name="Stokholm-Bjerregaard M."/>
            <person name="Nielsen K.L."/>
            <person name="Nielsen P.H."/>
        </authorList>
    </citation>
    <scope>NUCLEOTIDE SEQUENCE [LARGE SCALE GENOMIC DNA]</scope>
    <source>
        <strain evidence="20 21">Run_B_J11</strain>
    </source>
</reference>
<dbReference type="PANTHER" id="PTHR10947:SF0">
    <property type="entry name" value="PHENYLALANINE--TRNA LIGASE BETA SUBUNIT"/>
    <property type="match status" value="1"/>
</dbReference>
<dbReference type="PROSITE" id="PS51447">
    <property type="entry name" value="FDX_ACB"/>
    <property type="match status" value="1"/>
</dbReference>
<dbReference type="PROSITE" id="PS50886">
    <property type="entry name" value="TRBD"/>
    <property type="match status" value="1"/>
</dbReference>
<dbReference type="InterPro" id="IPR002547">
    <property type="entry name" value="tRNA-bd_dom"/>
</dbReference>
<evidence type="ECO:0000256" key="15">
    <source>
        <dbReference type="HAMAP-Rule" id="MF_00283"/>
    </source>
</evidence>
<dbReference type="Proteomes" id="UP000019184">
    <property type="component" value="Unassembled WGS sequence"/>
</dbReference>
<organism evidence="20 21">
    <name type="scientific">Candidatus Contendobacter odensis Run_B_J11</name>
    <dbReference type="NCBI Taxonomy" id="1400861"/>
    <lineage>
        <taxon>Bacteria</taxon>
        <taxon>Pseudomonadati</taxon>
        <taxon>Pseudomonadota</taxon>
        <taxon>Gammaproteobacteria</taxon>
        <taxon>Candidatus Competibacteraceae</taxon>
        <taxon>Candidatus Contendibacter</taxon>
    </lineage>
</organism>
<keyword evidence="9 15" id="KW-0067">ATP-binding</keyword>
<dbReference type="NCBIfam" id="TIGR00472">
    <property type="entry name" value="pheT_bact"/>
    <property type="match status" value="1"/>
</dbReference>
<keyword evidence="11 16" id="KW-0694">RNA-binding</keyword>
<feature type="binding site" evidence="15">
    <location>
        <position position="464"/>
    </location>
    <ligand>
        <name>Mg(2+)</name>
        <dbReference type="ChEBI" id="CHEBI:18420"/>
        <note>shared with alpha subunit</note>
    </ligand>
</feature>
<evidence type="ECO:0000256" key="7">
    <source>
        <dbReference type="ARBA" id="ARBA00022723"/>
    </source>
</evidence>
<dbReference type="NCBIfam" id="NF045760">
    <property type="entry name" value="YtpR"/>
    <property type="match status" value="1"/>
</dbReference>
<feature type="binding site" evidence="15">
    <location>
        <position position="454"/>
    </location>
    <ligand>
        <name>Mg(2+)</name>
        <dbReference type="ChEBI" id="CHEBI:18420"/>
        <note>shared with alpha subunit</note>
    </ligand>
</feature>
<dbReference type="InterPro" id="IPR020825">
    <property type="entry name" value="Phe-tRNA_synthase-like_B3/B4"/>
</dbReference>
<dbReference type="Pfam" id="PF17759">
    <property type="entry name" value="tRNA_synthFbeta"/>
    <property type="match status" value="1"/>
</dbReference>
<dbReference type="InterPro" id="IPR012340">
    <property type="entry name" value="NA-bd_OB-fold"/>
</dbReference>
<evidence type="ECO:0000256" key="10">
    <source>
        <dbReference type="ARBA" id="ARBA00022842"/>
    </source>
</evidence>
<dbReference type="Gene3D" id="3.30.930.10">
    <property type="entry name" value="Bira Bifunctional Protein, Domain 2"/>
    <property type="match status" value="1"/>
</dbReference>
<dbReference type="SMART" id="SM00873">
    <property type="entry name" value="B3_4"/>
    <property type="match status" value="1"/>
</dbReference>
<evidence type="ECO:0000256" key="1">
    <source>
        <dbReference type="ARBA" id="ARBA00004496"/>
    </source>
</evidence>
<comment type="subunit">
    <text evidence="3 15">Tetramer of two alpha and two beta subunits.</text>
</comment>
<dbReference type="SUPFAM" id="SSF56037">
    <property type="entry name" value="PheT/TilS domain"/>
    <property type="match status" value="1"/>
</dbReference>
<evidence type="ECO:0000256" key="9">
    <source>
        <dbReference type="ARBA" id="ARBA00022840"/>
    </source>
</evidence>
<feature type="binding site" evidence="15">
    <location>
        <position position="460"/>
    </location>
    <ligand>
        <name>Mg(2+)</name>
        <dbReference type="ChEBI" id="CHEBI:18420"/>
        <note>shared with alpha subunit</note>
    </ligand>
</feature>
<evidence type="ECO:0000259" key="19">
    <source>
        <dbReference type="PROSITE" id="PS51483"/>
    </source>
</evidence>
<dbReference type="SUPFAM" id="SSF46955">
    <property type="entry name" value="Putative DNA-binding domain"/>
    <property type="match status" value="1"/>
</dbReference>
<dbReference type="Pfam" id="PF03484">
    <property type="entry name" value="B5"/>
    <property type="match status" value="1"/>
</dbReference>
<dbReference type="SMART" id="SM00896">
    <property type="entry name" value="FDX-ACB"/>
    <property type="match status" value="1"/>
</dbReference>
<dbReference type="FunFam" id="3.30.930.10:FF:000022">
    <property type="entry name" value="Phenylalanine--tRNA ligase beta subunit"/>
    <property type="match status" value="1"/>
</dbReference>
<dbReference type="Gene3D" id="2.40.50.140">
    <property type="entry name" value="Nucleic acid-binding proteins"/>
    <property type="match status" value="1"/>
</dbReference>
<dbReference type="InterPro" id="IPR004532">
    <property type="entry name" value="Phe-tRNA-ligase_IIc_bsu_bact"/>
</dbReference>
<dbReference type="Gene3D" id="3.50.40.10">
    <property type="entry name" value="Phenylalanyl-trna Synthetase, Chain B, domain 3"/>
    <property type="match status" value="1"/>
</dbReference>
<dbReference type="FunFam" id="3.50.40.10:FF:000001">
    <property type="entry name" value="Phenylalanine--tRNA ligase beta subunit"/>
    <property type="match status" value="1"/>
</dbReference>
<evidence type="ECO:0000256" key="8">
    <source>
        <dbReference type="ARBA" id="ARBA00022741"/>
    </source>
</evidence>
<dbReference type="GO" id="GO:0000287">
    <property type="term" value="F:magnesium ion binding"/>
    <property type="evidence" value="ECO:0007669"/>
    <property type="project" value="UniProtKB-UniRule"/>
</dbReference>
<dbReference type="InterPro" id="IPR045864">
    <property type="entry name" value="aa-tRNA-synth_II/BPL/LPL"/>
</dbReference>
<evidence type="ECO:0000256" key="6">
    <source>
        <dbReference type="ARBA" id="ARBA00022598"/>
    </source>
</evidence>
<dbReference type="InterPro" id="IPR005121">
    <property type="entry name" value="Fdx_antiC-bd"/>
</dbReference>
<evidence type="ECO:0000256" key="4">
    <source>
        <dbReference type="ARBA" id="ARBA00022490"/>
    </source>
</evidence>
<dbReference type="GO" id="GO:0005524">
    <property type="term" value="F:ATP binding"/>
    <property type="evidence" value="ECO:0007669"/>
    <property type="project" value="UniProtKB-UniRule"/>
</dbReference>
<sequence length="792" mass="85917">MKVSEQWLREWVNPAVSSAELVAQLTMAGLEVDRTEAAAPAFEQVVVGCVIGLMPHPDADRLRVATVEVGGMEPLQIVCGAPNVAVGMYAPTALIGAVLPGGFTIKKSKLRGVESQGMLCSATELGLAETSEGLLPLPDGSRPGQSVRELLQLDDALIEIELTPNRGDCLGMEGIAREVATINRCEFRPVAADAVAPMLDATFPVSLLDPAGCPRYVGRVIRGVNPAAATPLWMKERLRRAGVRSLGPLVDVTNYVMLELGQPMHAFDLGRLSGGIEVRCARPGERLELLNGSVVEPDADTLLIADGNGPLALAGIMGGEISSCTAATRDVFLESAFFTPASIAGRARRYGLQTDSSYRFERGVDSQLQRRAAERATRLLMDMAGGQPGPIIEAVSPEHLPAEPAIRLRPERIRTLLGLDIPASEVEEILRRLGMAVAVEVEHWLVVPPSSRFDIALEADLIEEIIRIYGYHRLPGNRPLIRLDLPPQSEGQVAPERFKETLVQRGFQEVITYSFVDPAFQHRLDPERKPLALANPISADLAVMRTSLWPGLFKALIYNQKRQQPRGRLFEQGLNFIPTDDGLQQEPYIAGVVVGTVFSEQWGVPARTTDFFDLKADVEALLALTGEAETFTFVAATHPALHPGQSARIERSGVAVGWLGALHPQVARELEVEGDAFVFELSLSGLQAARLPAFREISKFPASRRDIAIVVEEAISAQAIQDCIRHYGGERLREVRLFDVYRGKGIAEGQKSLALGLILQDFSHNLTDSVVEATVSGIIAELSGQFGATLRI</sequence>
<feature type="domain" description="B5" evidence="19">
    <location>
        <begin position="401"/>
        <end position="476"/>
    </location>
</feature>
<comment type="similarity">
    <text evidence="2 15">Belongs to the phenylalanyl-tRNA synthetase beta subunit family. Type 1 subfamily.</text>
</comment>
<dbReference type="SUPFAM" id="SSF50249">
    <property type="entry name" value="Nucleic acid-binding proteins"/>
    <property type="match status" value="1"/>
</dbReference>
<feature type="domain" description="TRNA-binding" evidence="17">
    <location>
        <begin position="39"/>
        <end position="148"/>
    </location>
</feature>
<dbReference type="SUPFAM" id="SSF54991">
    <property type="entry name" value="Anticodon-binding domain of PheRS"/>
    <property type="match status" value="1"/>
</dbReference>
<comment type="caution">
    <text evidence="20">The sequence shown here is derived from an EMBL/GenBank/DDBJ whole genome shotgun (WGS) entry which is preliminary data.</text>
</comment>
<dbReference type="InterPro" id="IPR041616">
    <property type="entry name" value="PheRS_beta_core"/>
</dbReference>
<evidence type="ECO:0000259" key="18">
    <source>
        <dbReference type="PROSITE" id="PS51447"/>
    </source>
</evidence>
<comment type="cofactor">
    <cofactor evidence="15">
        <name>Mg(2+)</name>
        <dbReference type="ChEBI" id="CHEBI:18420"/>
    </cofactor>
    <text evidence="15">Binds 2 magnesium ions per tetramer.</text>
</comment>
<feature type="binding site" evidence="15">
    <location>
        <position position="463"/>
    </location>
    <ligand>
        <name>Mg(2+)</name>
        <dbReference type="ChEBI" id="CHEBI:18420"/>
        <note>shared with alpha subunit</note>
    </ligand>
</feature>
<keyword evidence="8 15" id="KW-0547">Nucleotide-binding</keyword>
<dbReference type="HAMAP" id="MF_00283">
    <property type="entry name" value="Phe_tRNA_synth_beta1"/>
    <property type="match status" value="1"/>
</dbReference>
<dbReference type="InterPro" id="IPR009061">
    <property type="entry name" value="DNA-bd_dom_put_sf"/>
</dbReference>
<keyword evidence="12 15" id="KW-0648">Protein biosynthesis</keyword>
<dbReference type="AlphaFoldDB" id="A0A7U7J436"/>
<dbReference type="Gene3D" id="3.30.70.380">
    <property type="entry name" value="Ferrodoxin-fold anticodon-binding domain"/>
    <property type="match status" value="1"/>
</dbReference>
<dbReference type="EMBL" id="CBTK010000278">
    <property type="protein sequence ID" value="CDH46836.1"/>
    <property type="molecule type" value="Genomic_DNA"/>
</dbReference>
<evidence type="ECO:0000256" key="13">
    <source>
        <dbReference type="ARBA" id="ARBA00023146"/>
    </source>
</evidence>
<evidence type="ECO:0000256" key="16">
    <source>
        <dbReference type="PROSITE-ProRule" id="PRU00209"/>
    </source>
</evidence>
<comment type="subcellular location">
    <subcellularLocation>
        <location evidence="1 15">Cytoplasm</location>
    </subcellularLocation>
</comment>
<dbReference type="InterPro" id="IPR005146">
    <property type="entry name" value="B3/B4_tRNA-bd"/>
</dbReference>
<dbReference type="PROSITE" id="PS51483">
    <property type="entry name" value="B5"/>
    <property type="match status" value="1"/>
</dbReference>
<gene>
    <name evidence="15 20" type="primary">pheT</name>
    <name evidence="20" type="ORF">BN874_610047</name>
</gene>
<feature type="domain" description="FDX-ACB" evidence="18">
    <location>
        <begin position="698"/>
        <end position="791"/>
    </location>
</feature>
<dbReference type="InterPro" id="IPR005147">
    <property type="entry name" value="tRNA_synthase_B5-dom"/>
</dbReference>
<dbReference type="Pfam" id="PF03483">
    <property type="entry name" value="B3_4"/>
    <property type="match status" value="1"/>
</dbReference>
<dbReference type="SMART" id="SM00874">
    <property type="entry name" value="B5"/>
    <property type="match status" value="1"/>
</dbReference>
<evidence type="ECO:0000313" key="21">
    <source>
        <dbReference type="Proteomes" id="UP000019184"/>
    </source>
</evidence>
<keyword evidence="7 15" id="KW-0479">Metal-binding</keyword>
<name>A0A7U7J436_9GAMM</name>
<accession>A0A7U7J436</accession>
<dbReference type="OrthoDB" id="9805455at2"/>
<dbReference type="CDD" id="cd00769">
    <property type="entry name" value="PheRS_beta_core"/>
    <property type="match status" value="1"/>
</dbReference>
<evidence type="ECO:0000256" key="11">
    <source>
        <dbReference type="ARBA" id="ARBA00022884"/>
    </source>
</evidence>
<dbReference type="Gene3D" id="3.30.56.10">
    <property type="match status" value="2"/>
</dbReference>
<keyword evidence="13 15" id="KW-0030">Aminoacyl-tRNA synthetase</keyword>
<dbReference type="Pfam" id="PF03147">
    <property type="entry name" value="FDX-ACB"/>
    <property type="match status" value="1"/>
</dbReference>
<dbReference type="EC" id="6.1.1.20" evidence="15"/>
<dbReference type="PANTHER" id="PTHR10947">
    <property type="entry name" value="PHENYLALANYL-TRNA SYNTHETASE BETA CHAIN AND LEUCINE-RICH REPEAT-CONTAINING PROTEIN 47"/>
    <property type="match status" value="1"/>
</dbReference>
<evidence type="ECO:0000256" key="14">
    <source>
        <dbReference type="ARBA" id="ARBA00049255"/>
    </source>
</evidence>
<keyword evidence="5 16" id="KW-0820">tRNA-binding</keyword>
<keyword evidence="21" id="KW-1185">Reference proteome</keyword>
<dbReference type="FunFam" id="3.30.56.10:FF:000002">
    <property type="entry name" value="Phenylalanine--tRNA ligase beta subunit"/>
    <property type="match status" value="1"/>
</dbReference>
<evidence type="ECO:0000259" key="17">
    <source>
        <dbReference type="PROSITE" id="PS50886"/>
    </source>
</evidence>
<dbReference type="GO" id="GO:0004826">
    <property type="term" value="F:phenylalanine-tRNA ligase activity"/>
    <property type="evidence" value="ECO:0007669"/>
    <property type="project" value="UniProtKB-UniRule"/>
</dbReference>